<organism evidence="2 3">
    <name type="scientific">Streptomyces echinoruber</name>
    <dbReference type="NCBI Taxonomy" id="68898"/>
    <lineage>
        <taxon>Bacteria</taxon>
        <taxon>Bacillati</taxon>
        <taxon>Actinomycetota</taxon>
        <taxon>Actinomycetes</taxon>
        <taxon>Kitasatosporales</taxon>
        <taxon>Streptomycetaceae</taxon>
        <taxon>Streptomyces</taxon>
    </lineage>
</organism>
<feature type="region of interest" description="Disordered" evidence="1">
    <location>
        <begin position="105"/>
        <end position="198"/>
    </location>
</feature>
<evidence type="ECO:0000313" key="3">
    <source>
        <dbReference type="Proteomes" id="UP000623010"/>
    </source>
</evidence>
<keyword evidence="3" id="KW-1185">Reference proteome</keyword>
<dbReference type="EMBL" id="BMWH01000009">
    <property type="protein sequence ID" value="GGZ88337.1"/>
    <property type="molecule type" value="Genomic_DNA"/>
</dbReference>
<dbReference type="RefSeq" id="WP_190057757.1">
    <property type="nucleotide sequence ID" value="NZ_BMWH01000009.1"/>
</dbReference>
<protein>
    <submittedName>
        <fullName evidence="2">Uncharacterized protein</fullName>
    </submittedName>
</protein>
<name>A0A918VC26_9ACTN</name>
<gene>
    <name evidence="2" type="ORF">GCM10010389_28280</name>
</gene>
<reference evidence="2" key="2">
    <citation type="submission" date="2020-09" db="EMBL/GenBank/DDBJ databases">
        <authorList>
            <person name="Sun Q."/>
            <person name="Ohkuma M."/>
        </authorList>
    </citation>
    <scope>NUCLEOTIDE SEQUENCE</scope>
    <source>
        <strain evidence="2">JCM 5016</strain>
    </source>
</reference>
<evidence type="ECO:0000256" key="1">
    <source>
        <dbReference type="SAM" id="MobiDB-lite"/>
    </source>
</evidence>
<reference evidence="2" key="1">
    <citation type="journal article" date="2014" name="Int. J. Syst. Evol. Microbiol.">
        <title>Complete genome sequence of Corynebacterium casei LMG S-19264T (=DSM 44701T), isolated from a smear-ripened cheese.</title>
        <authorList>
            <consortium name="US DOE Joint Genome Institute (JGI-PGF)"/>
            <person name="Walter F."/>
            <person name="Albersmeier A."/>
            <person name="Kalinowski J."/>
            <person name="Ruckert C."/>
        </authorList>
    </citation>
    <scope>NUCLEOTIDE SEQUENCE</scope>
    <source>
        <strain evidence="2">JCM 5016</strain>
    </source>
</reference>
<feature type="compositionally biased region" description="Basic residues" evidence="1">
    <location>
        <begin position="154"/>
        <end position="168"/>
    </location>
</feature>
<comment type="caution">
    <text evidence="2">The sequence shown here is derived from an EMBL/GenBank/DDBJ whole genome shotgun (WGS) entry which is preliminary data.</text>
</comment>
<dbReference type="AlphaFoldDB" id="A0A918VC26"/>
<evidence type="ECO:0000313" key="2">
    <source>
        <dbReference type="EMBL" id="GGZ88337.1"/>
    </source>
</evidence>
<accession>A0A918VC26</accession>
<feature type="compositionally biased region" description="Pro residues" evidence="1">
    <location>
        <begin position="137"/>
        <end position="153"/>
    </location>
</feature>
<sequence length="198" mass="21965">MVRRSQTSNPRSVVVLTSGADWRGRVASQQRSGGGDFPLPRQQAAKVQALQRTIQALRIVINAKRRAEARYLFSRARALVEALPASQTAQERRQLSELRRKFTASGKALAQNNKKTRSKPVPKAGPVVKSTVASRPIPVPKPTPVPKPDLAPKPPRKPKRKPGRKAKRSPFPEFGDRYINRAALGYAPVDETRSPEKR</sequence>
<dbReference type="Proteomes" id="UP000623010">
    <property type="component" value="Unassembled WGS sequence"/>
</dbReference>
<proteinExistence type="predicted"/>